<accession>A0A2U3K0H3</accession>
<reference evidence="2" key="1">
    <citation type="submission" date="2018-02" db="EMBL/GenBank/DDBJ databases">
        <authorList>
            <person name="Hausmann B."/>
        </authorList>
    </citation>
    <scope>NUCLEOTIDE SEQUENCE [LARGE SCALE GENOMIC DNA]</scope>
    <source>
        <strain evidence="2">Peat soil MAG SbF1</strain>
    </source>
</reference>
<evidence type="ECO:0000313" key="2">
    <source>
        <dbReference type="Proteomes" id="UP000238916"/>
    </source>
</evidence>
<dbReference type="EMBL" id="OMOF01000025">
    <property type="protein sequence ID" value="SPF33151.1"/>
    <property type="molecule type" value="Genomic_DNA"/>
</dbReference>
<evidence type="ECO:0000313" key="1">
    <source>
        <dbReference type="EMBL" id="SPF33151.1"/>
    </source>
</evidence>
<proteinExistence type="predicted"/>
<gene>
    <name evidence="1" type="ORF">SBF1_1200015</name>
</gene>
<organism evidence="1 2">
    <name type="scientific">Candidatus Desulfosporosinus infrequens</name>
    <dbReference type="NCBI Taxonomy" id="2043169"/>
    <lineage>
        <taxon>Bacteria</taxon>
        <taxon>Bacillati</taxon>
        <taxon>Bacillota</taxon>
        <taxon>Clostridia</taxon>
        <taxon>Eubacteriales</taxon>
        <taxon>Desulfitobacteriaceae</taxon>
        <taxon>Desulfosporosinus</taxon>
    </lineage>
</organism>
<sequence>MTSMVALPSLTSARPDGSYLVYAYSKKMRHILTKEKEKNIPYLDVLFFKKVQAIQFFPNPKGRKQIRHG</sequence>
<dbReference type="AlphaFoldDB" id="A0A2U3K0H3"/>
<dbReference type="Proteomes" id="UP000238916">
    <property type="component" value="Unassembled WGS sequence"/>
</dbReference>
<protein>
    <submittedName>
        <fullName evidence="1">Uncharacterized protein</fullName>
    </submittedName>
</protein>
<name>A0A2U3K0H3_9FIRM</name>